<evidence type="ECO:0000256" key="2">
    <source>
        <dbReference type="ARBA" id="ARBA00023242"/>
    </source>
</evidence>
<feature type="compositionally biased region" description="Basic and acidic residues" evidence="4">
    <location>
        <begin position="671"/>
        <end position="682"/>
    </location>
</feature>
<evidence type="ECO:0000259" key="5">
    <source>
        <dbReference type="SMART" id="SM00906"/>
    </source>
</evidence>
<dbReference type="InterPro" id="IPR050613">
    <property type="entry name" value="Sec_Metabolite_Reg"/>
</dbReference>
<dbReference type="GO" id="GO:0006351">
    <property type="term" value="P:DNA-templated transcription"/>
    <property type="evidence" value="ECO:0007669"/>
    <property type="project" value="InterPro"/>
</dbReference>
<keyword evidence="3" id="KW-0175">Coiled coil</keyword>
<dbReference type="GO" id="GO:0003677">
    <property type="term" value="F:DNA binding"/>
    <property type="evidence" value="ECO:0007669"/>
    <property type="project" value="InterPro"/>
</dbReference>
<dbReference type="PANTHER" id="PTHR31001">
    <property type="entry name" value="UNCHARACTERIZED TRANSCRIPTIONAL REGULATORY PROTEIN"/>
    <property type="match status" value="1"/>
</dbReference>
<dbReference type="OrthoDB" id="424974at2759"/>
<feature type="region of interest" description="Disordered" evidence="4">
    <location>
        <begin position="655"/>
        <end position="714"/>
    </location>
</feature>
<feature type="coiled-coil region" evidence="3">
    <location>
        <begin position="48"/>
        <end position="75"/>
    </location>
</feature>
<evidence type="ECO:0000313" key="7">
    <source>
        <dbReference type="Proteomes" id="UP000307440"/>
    </source>
</evidence>
<evidence type="ECO:0000256" key="1">
    <source>
        <dbReference type="ARBA" id="ARBA00004123"/>
    </source>
</evidence>
<sequence length="933" mass="101828">MPVDTTRVISTRRTQKQISEEELKDIELKRLRGILSAGQGTRFILADTDQLHRKITEMSNRIRQLEDALAILQASISDERHPLLSDDHLRVKFGSESLNPKMDVVEEDSNQAIDALGTLTLGESGEMKYFGRSAGSETLMMAEDAVEGDESGQEGEELPPLSPEIENLENMAPLLSVREPCLQSIARLESFLPDPEKAAHLADVYINHGTFFFRPVKRDELFDSLIPDVYKAAALNLAGDGSARGESLDSNAPHVMATLFFIFALGALLDVKLAPYNATAEHYYHLGKAALSLRPVCGSPSLETVQAVGLMATYHNLAGKKYSRDSAWCIMSLAAKLAQSFGLHRDSARWNLDAKTVQKRRNIFWEVFASDVSHSLALGRPPAIHLSYVDCEFPDDEEAITTESGDKQSGFWALKHNYAKHIFYSVAETTLTAQPPSYETVLEIDRKVREMSFQSASRPYATQEDGADVYHSSSLSLKDFYVSQYRTVTMIYLHRSFFAQAVLDHPANPLLSSFAPSFLTAYRCASIVIKASVHQFDRCASMAKRIWFLLYHTFSAAVIVGTIVTRSPKSSMAANAFKDLNVAVELFEQAADQSQRAKVALAVLRRLQEKAQRSFKAVEGGEAPTVELKVVTATPDGDSDDELAIFGGQVRVVTKKVKPPRSESSVSPKRGPGELKNKDSRGRSMKNGRGGPRSPAGGSDSTNPRSSNIPGAISGFSGSPLFNQTFLTGGHTVPQQHISSIYGLPPHFYQASSSSAPQTSSVRSTANTWSTSWDFGSGDFFSEPLPPSNACWSQTGPANNLGETATNAPHSFEFGFTHSNPDVNHRKFLGGSDASTSHYPQSSQYDVQENAGLFSSIFGDGSSKADGHRWPAMHTAGVHQGTMGPSPYPHMNPGAVELGLSGESRLDAGWIAFMKDCGILGMDVDPYPSSTGR</sequence>
<evidence type="ECO:0000256" key="4">
    <source>
        <dbReference type="SAM" id="MobiDB-lite"/>
    </source>
</evidence>
<dbReference type="GO" id="GO:0005634">
    <property type="term" value="C:nucleus"/>
    <property type="evidence" value="ECO:0007669"/>
    <property type="project" value="UniProtKB-SubCell"/>
</dbReference>
<dbReference type="InterPro" id="IPR007219">
    <property type="entry name" value="XnlR_reg_dom"/>
</dbReference>
<comment type="subcellular location">
    <subcellularLocation>
        <location evidence="1">Nucleus</location>
    </subcellularLocation>
</comment>
<dbReference type="Pfam" id="PF04082">
    <property type="entry name" value="Fungal_trans"/>
    <property type="match status" value="1"/>
</dbReference>
<accession>A0A5C3KVH0</accession>
<dbReference type="AlphaFoldDB" id="A0A5C3KVH0"/>
<keyword evidence="7" id="KW-1185">Reference proteome</keyword>
<organism evidence="6 7">
    <name type="scientific">Coprinopsis marcescibilis</name>
    <name type="common">Agaric fungus</name>
    <name type="synonym">Psathyrella marcescibilis</name>
    <dbReference type="NCBI Taxonomy" id="230819"/>
    <lineage>
        <taxon>Eukaryota</taxon>
        <taxon>Fungi</taxon>
        <taxon>Dikarya</taxon>
        <taxon>Basidiomycota</taxon>
        <taxon>Agaricomycotina</taxon>
        <taxon>Agaricomycetes</taxon>
        <taxon>Agaricomycetidae</taxon>
        <taxon>Agaricales</taxon>
        <taxon>Agaricineae</taxon>
        <taxon>Psathyrellaceae</taxon>
        <taxon>Coprinopsis</taxon>
    </lineage>
</organism>
<keyword evidence="2" id="KW-0539">Nucleus</keyword>
<dbReference type="STRING" id="230819.A0A5C3KVH0"/>
<evidence type="ECO:0000313" key="6">
    <source>
        <dbReference type="EMBL" id="TFK24536.1"/>
    </source>
</evidence>
<protein>
    <recommendedName>
        <fullName evidence="5">Xylanolytic transcriptional activator regulatory domain-containing protein</fullName>
    </recommendedName>
</protein>
<gene>
    <name evidence="6" type="ORF">FA15DRAFT_704519</name>
</gene>
<dbReference type="EMBL" id="ML210199">
    <property type="protein sequence ID" value="TFK24536.1"/>
    <property type="molecule type" value="Genomic_DNA"/>
</dbReference>
<dbReference type="GO" id="GO:0008270">
    <property type="term" value="F:zinc ion binding"/>
    <property type="evidence" value="ECO:0007669"/>
    <property type="project" value="InterPro"/>
</dbReference>
<name>A0A5C3KVH0_COPMA</name>
<dbReference type="CDD" id="cd12148">
    <property type="entry name" value="fungal_TF_MHR"/>
    <property type="match status" value="1"/>
</dbReference>
<evidence type="ECO:0000256" key="3">
    <source>
        <dbReference type="SAM" id="Coils"/>
    </source>
</evidence>
<dbReference type="Proteomes" id="UP000307440">
    <property type="component" value="Unassembled WGS sequence"/>
</dbReference>
<dbReference type="PANTHER" id="PTHR31001:SF56">
    <property type="entry name" value="ZN(2)-C6 FUNGAL-TYPE DOMAIN-CONTAINING PROTEIN"/>
    <property type="match status" value="1"/>
</dbReference>
<feature type="compositionally biased region" description="Polar residues" evidence="4">
    <location>
        <begin position="700"/>
        <end position="709"/>
    </location>
</feature>
<proteinExistence type="predicted"/>
<dbReference type="SMART" id="SM00906">
    <property type="entry name" value="Fungal_trans"/>
    <property type="match status" value="1"/>
</dbReference>
<feature type="domain" description="Xylanolytic transcriptional activator regulatory" evidence="5">
    <location>
        <begin position="327"/>
        <end position="400"/>
    </location>
</feature>
<reference evidence="6 7" key="1">
    <citation type="journal article" date="2019" name="Nat. Ecol. Evol.">
        <title>Megaphylogeny resolves global patterns of mushroom evolution.</title>
        <authorList>
            <person name="Varga T."/>
            <person name="Krizsan K."/>
            <person name="Foldi C."/>
            <person name="Dima B."/>
            <person name="Sanchez-Garcia M."/>
            <person name="Sanchez-Ramirez S."/>
            <person name="Szollosi G.J."/>
            <person name="Szarkandi J.G."/>
            <person name="Papp V."/>
            <person name="Albert L."/>
            <person name="Andreopoulos W."/>
            <person name="Angelini C."/>
            <person name="Antonin V."/>
            <person name="Barry K.W."/>
            <person name="Bougher N.L."/>
            <person name="Buchanan P."/>
            <person name="Buyck B."/>
            <person name="Bense V."/>
            <person name="Catcheside P."/>
            <person name="Chovatia M."/>
            <person name="Cooper J."/>
            <person name="Damon W."/>
            <person name="Desjardin D."/>
            <person name="Finy P."/>
            <person name="Geml J."/>
            <person name="Haridas S."/>
            <person name="Hughes K."/>
            <person name="Justo A."/>
            <person name="Karasinski D."/>
            <person name="Kautmanova I."/>
            <person name="Kiss B."/>
            <person name="Kocsube S."/>
            <person name="Kotiranta H."/>
            <person name="LaButti K.M."/>
            <person name="Lechner B.E."/>
            <person name="Liimatainen K."/>
            <person name="Lipzen A."/>
            <person name="Lukacs Z."/>
            <person name="Mihaltcheva S."/>
            <person name="Morgado L.N."/>
            <person name="Niskanen T."/>
            <person name="Noordeloos M.E."/>
            <person name="Ohm R.A."/>
            <person name="Ortiz-Santana B."/>
            <person name="Ovrebo C."/>
            <person name="Racz N."/>
            <person name="Riley R."/>
            <person name="Savchenko A."/>
            <person name="Shiryaev A."/>
            <person name="Soop K."/>
            <person name="Spirin V."/>
            <person name="Szebenyi C."/>
            <person name="Tomsovsky M."/>
            <person name="Tulloss R.E."/>
            <person name="Uehling J."/>
            <person name="Grigoriev I.V."/>
            <person name="Vagvolgyi C."/>
            <person name="Papp T."/>
            <person name="Martin F.M."/>
            <person name="Miettinen O."/>
            <person name="Hibbett D.S."/>
            <person name="Nagy L.G."/>
        </authorList>
    </citation>
    <scope>NUCLEOTIDE SEQUENCE [LARGE SCALE GENOMIC DNA]</scope>
    <source>
        <strain evidence="6 7">CBS 121175</strain>
    </source>
</reference>